<evidence type="ECO:0000256" key="3">
    <source>
        <dbReference type="ARBA" id="ARBA00022729"/>
    </source>
</evidence>
<dbReference type="PANTHER" id="PTHR10514">
    <property type="entry name" value="ANGIOTENSIN-CONVERTING ENZYME"/>
    <property type="match status" value="1"/>
</dbReference>
<accession>J3KTB8</accession>
<reference evidence="11" key="5">
    <citation type="submission" date="2025-09" db="UniProtKB">
        <authorList>
            <consortium name="Ensembl"/>
        </authorList>
    </citation>
    <scope>IDENTIFICATION</scope>
</reference>
<keyword evidence="3" id="KW-0732">Signal</keyword>
<dbReference type="EMBL" id="AC113554">
    <property type="status" value="NOT_ANNOTATED_CDS"/>
    <property type="molecule type" value="Genomic_DNA"/>
</dbReference>
<dbReference type="HOGENOM" id="CLU_014364_0_0_1"/>
<keyword evidence="10" id="KW-0862">Zinc</keyword>
<dbReference type="SMR" id="J3KTB8"/>
<evidence type="ECO:0000256" key="2">
    <source>
        <dbReference type="ARBA" id="ARBA00008139"/>
    </source>
</evidence>
<evidence type="ECO:0000256" key="9">
    <source>
        <dbReference type="PROSITE-ProRule" id="PRU01355"/>
    </source>
</evidence>
<dbReference type="OpenTargets" id="ENSG00000159640"/>
<dbReference type="Ensembl" id="ENST00000582761.1">
    <property type="protein sequence ID" value="ENSP00000462909.1"/>
    <property type="gene ID" value="ENSG00000159640.17"/>
</dbReference>
<reference evidence="11 12" key="1">
    <citation type="journal article" date="2001" name="Nature">
        <title>Initial sequencing and analysis of the human genome.</title>
        <authorList>
            <consortium name="International Human Genome Sequencing Consortium"/>
            <person name="Lander E.S."/>
            <person name="Linton L.M."/>
            <person name="Birren B."/>
            <person name="Nusbaum C."/>
            <person name="Zody M.C."/>
            <person name="Baldwin J."/>
            <person name="Devon K."/>
            <person name="Dewar K."/>
            <person name="Doyle M."/>
            <person name="FitzHugh W."/>
            <person name="Funke R."/>
            <person name="Gage D."/>
            <person name="Harris K."/>
            <person name="Heaford A."/>
            <person name="Howland J."/>
            <person name="Kann L."/>
            <person name="Lehoczky J."/>
            <person name="LeVine R."/>
            <person name="McEwan P."/>
            <person name="McKernan K."/>
            <person name="Meldrim J."/>
            <person name="Mesirov J.P."/>
            <person name="Miranda C."/>
            <person name="Morris W."/>
            <person name="Naylor J."/>
            <person name="Raymond C."/>
            <person name="Rosetti M."/>
            <person name="Santos R."/>
            <person name="Sheridan A."/>
            <person name="Sougnez C."/>
            <person name="Stange-Thomann N."/>
            <person name="Stojanovic N."/>
            <person name="Subramanian A."/>
            <person name="Wyman D."/>
            <person name="Rogers J."/>
            <person name="Sulston J."/>
            <person name="Ainscough R."/>
            <person name="Beck S."/>
            <person name="Bentley D."/>
            <person name="Burton J."/>
            <person name="Clee C."/>
            <person name="Carter N."/>
            <person name="Coulson A."/>
            <person name="Deadman R."/>
            <person name="Deloukas P."/>
            <person name="Dunham A."/>
            <person name="Dunham I."/>
            <person name="Durbin R."/>
            <person name="French L."/>
            <person name="Grafham D."/>
            <person name="Gregory S."/>
            <person name="Hubbard T."/>
            <person name="Humphray S."/>
            <person name="Hunt A."/>
            <person name="Jones M."/>
            <person name="Lloyd C."/>
            <person name="McMurray A."/>
            <person name="Matthews L."/>
            <person name="Mercer S."/>
            <person name="Milne S."/>
            <person name="Mullikin J.C."/>
            <person name="Mungall A."/>
            <person name="Plumb R."/>
            <person name="Ross M."/>
            <person name="Shownkeen R."/>
            <person name="Sims S."/>
            <person name="Waterston R.H."/>
            <person name="Wilson R.K."/>
            <person name="Hillier L.W."/>
            <person name="McPherson J.D."/>
            <person name="Marra M.A."/>
            <person name="Mardis E.R."/>
            <person name="Fulton L.A."/>
            <person name="Chinwalla A.T."/>
            <person name="Pepin K.H."/>
            <person name="Gish W.R."/>
            <person name="Chissoe S.L."/>
            <person name="Wendl M.C."/>
            <person name="Delehaunty K.D."/>
            <person name="Miner T.L."/>
            <person name="Delehaunty A."/>
            <person name="Kramer J.B."/>
            <person name="Cook L.L."/>
            <person name="Fulton R.S."/>
            <person name="Johnson D.L."/>
            <person name="Minx P.J."/>
            <person name="Clifton S.W."/>
            <person name="Hawkins T."/>
            <person name="Branscomb E."/>
            <person name="Predki P."/>
            <person name="Richardson P."/>
            <person name="Wenning S."/>
            <person name="Slezak T."/>
            <person name="Doggett N."/>
            <person name="Cheng J.F."/>
            <person name="Olsen A."/>
            <person name="Lucas S."/>
            <person name="Elkin C."/>
            <person name="Uberbacher E."/>
            <person name="Frazier M."/>
            <person name="Gibbs R.A."/>
            <person name="Muzny D.M."/>
            <person name="Scherer S.E."/>
            <person name="Bouck J.B."/>
            <person name="Sodergren E.J."/>
            <person name="Worley K.C."/>
            <person name="Rives C.M."/>
            <person name="Gorrell J.H."/>
            <person name="Metzker M.L."/>
            <person name="Naylor S.L."/>
            <person name="Kucherlapati R.S."/>
            <person name="Nelson D.L."/>
            <person name="Weinstock G.M."/>
            <person name="Sakaki Y."/>
            <person name="Fujiyama A."/>
            <person name="Hattori M."/>
            <person name="Yada T."/>
            <person name="Toyoda A."/>
            <person name="Itoh T."/>
            <person name="Kawagoe C."/>
            <person name="Watanabe H."/>
            <person name="Totoki Y."/>
            <person name="Taylor T."/>
            <person name="Weissenbach J."/>
            <person name="Heilig R."/>
            <person name="Saurin W."/>
            <person name="Artiguenave F."/>
            <person name="Brottier P."/>
            <person name="Bruls T."/>
            <person name="Pelletier E."/>
            <person name="Robert C."/>
            <person name="Wincker P."/>
            <person name="Smith D.R."/>
            <person name="Doucette-Stamm L."/>
            <person name="Rubenfield M."/>
            <person name="Weinstock K."/>
            <person name="Lee H.M."/>
            <person name="Dubois J."/>
            <person name="Rosenthal A."/>
            <person name="Platzer M."/>
            <person name="Nyakatura G."/>
            <person name="Taudien S."/>
            <person name="Rump A."/>
            <person name="Yang H."/>
            <person name="Yu J."/>
            <person name="Wang J."/>
            <person name="Huang G."/>
            <person name="Gu J."/>
            <person name="Hood L."/>
            <person name="Rowen L."/>
            <person name="Madan A."/>
            <person name="Qin S."/>
            <person name="Davis R.W."/>
            <person name="Federspiel N.A."/>
            <person name="Abola A.P."/>
            <person name="Proctor M.J."/>
            <person name="Myers R.M."/>
            <person name="Schmutz J."/>
            <person name="Dickson M."/>
            <person name="Grimwood J."/>
            <person name="Cox D.R."/>
            <person name="Olson M.V."/>
            <person name="Kaul R."/>
            <person name="Raymond C."/>
            <person name="Shimizu N."/>
            <person name="Kawasaki K."/>
            <person name="Minoshima S."/>
            <person name="Evans G.A."/>
            <person name="Athanasiou M."/>
            <person name="Schultz R."/>
            <person name="Roe B.A."/>
            <person name="Chen F."/>
            <person name="Pan H."/>
            <person name="Ramser J."/>
            <person name="Lehrach H."/>
            <person name="Reinhardt R."/>
            <person name="McCombie W.R."/>
            <person name="de la Bastide M."/>
            <person name="Dedhia N."/>
            <person name="Blocker H."/>
            <person name="Hornischer K."/>
            <person name="Nordsiek G."/>
            <person name="Agarwala R."/>
            <person name="Aravind L."/>
            <person name="Bailey J.A."/>
            <person name="Bateman A."/>
            <person name="Batzoglou S."/>
            <person name="Birney E."/>
            <person name="Bork P."/>
            <person name="Brown D.G."/>
            <person name="Burge C.B."/>
            <person name="Cerutti L."/>
            <person name="Chen H.C."/>
            <person name="Church D."/>
            <person name="Clamp M."/>
            <person name="Copley R.R."/>
            <person name="Doerks T."/>
            <person name="Eddy S.R."/>
            <person name="Eichler E.E."/>
            <person name="Furey T.S."/>
            <person name="Galagan J."/>
            <person name="Gilbert J.G."/>
            <person name="Harmon C."/>
            <person name="Hayashizaki Y."/>
            <person name="Haussler D."/>
            <person name="Hermjakob H."/>
            <person name="Hokamp K."/>
            <person name="Jang W."/>
            <person name="Johnson L.S."/>
            <person name="Jones T.A."/>
            <person name="Kasif S."/>
            <person name="Kaspryzk A."/>
            <person name="Kennedy S."/>
            <person name="Kent W.J."/>
            <person name="Kitts P."/>
            <person name="Koonin E.V."/>
            <person name="Korf I."/>
            <person name="Kulp D."/>
            <person name="Lancet D."/>
            <person name="Lowe T.M."/>
            <person name="McLysaght A."/>
            <person name="Mikkelsen T."/>
            <person name="Moran J.V."/>
            <person name="Mulder N."/>
            <person name="Pollara V.J."/>
            <person name="Ponting C.P."/>
            <person name="Schuler G."/>
            <person name="Schultz J."/>
            <person name="Slater G."/>
            <person name="Smit A.F."/>
            <person name="Stupka E."/>
            <person name="Szustakowski J."/>
            <person name="Thierry-Mieg D."/>
            <person name="Thierry-Mieg J."/>
            <person name="Wagner L."/>
            <person name="Wallis J."/>
            <person name="Wheeler R."/>
            <person name="Williams A."/>
            <person name="Wolf Y.I."/>
            <person name="Wolfe K.H."/>
            <person name="Yang S.P."/>
            <person name="Yeh R.F."/>
            <person name="Collins F."/>
            <person name="Guyer M.S."/>
            <person name="Peterson J."/>
            <person name="Felsenfeld A."/>
            <person name="Wetterstrand K.A."/>
            <person name="Patrinos A."/>
            <person name="Morgan M.J."/>
            <person name="de Jong P."/>
            <person name="Catanese J.J."/>
            <person name="Osoegawa K."/>
            <person name="Shizuya H."/>
            <person name="Choi S."/>
            <person name="Chen Y.J."/>
        </authorList>
    </citation>
    <scope>NUCLEOTIDE SEQUENCE [LARGE SCALE GENOMIC DNA]</scope>
</reference>
<dbReference type="MassIVE" id="J3KTB8"/>
<dbReference type="ChiTaRS" id="ACE">
    <property type="organism name" value="human"/>
</dbReference>
<proteinExistence type="inferred from homology"/>
<reference evidence="11 12" key="2">
    <citation type="journal article" date="2004" name="Nature">
        <title>Finishing the euchromatic sequence of the human genome.</title>
        <authorList>
            <consortium name="International Human Genome Sequencing Consortium"/>
        </authorList>
    </citation>
    <scope>NUCLEOTIDE SEQUENCE [LARGE SCALE GENOMIC DNA]</scope>
</reference>
<sequence>MDMETTYSVATVCHPNGSCLQLEPDLTNVMATSRKYEDLLWAWEGWRDKAGRAILQFYPKYVELINQAARLNGYVDAGDSWRSMYETPSLEQDLERLFQELQPLYLNLHAYVRRALHRHYGAQHINLEGPIPAHLLGNMWAQTWSNIYDLVVPFPSAPSMDTTEAMLKQGWTPRRMFKEADDFFTSLGLLPVPPEFWNKSMLEKPTDGREVVCHASAWDFYNEHDINFLMKMALDKIAFIPFSYLVDQWRWRVFDGSITKENYNQEWWSLRLKYQGLCPPVP</sequence>
<dbReference type="OrthoDB" id="10029630at2759"/>
<evidence type="ECO:0000256" key="8">
    <source>
        <dbReference type="PIRSR" id="PIRSR601548-4"/>
    </source>
</evidence>
<keyword evidence="10" id="KW-0378">Hydrolase</keyword>
<keyword evidence="12" id="KW-1185">Reference proteome</keyword>
<feature type="binding site" evidence="7">
    <location>
        <position position="85"/>
    </location>
    <ligand>
        <name>chloride</name>
        <dbReference type="ChEBI" id="CHEBI:17996"/>
        <label>1</label>
    </ligand>
</feature>
<feature type="non-terminal residue" evidence="11">
    <location>
        <position position="1"/>
    </location>
</feature>
<reference evidence="11" key="4">
    <citation type="submission" date="2025-08" db="UniProtKB">
        <authorList>
            <consortium name="Ensembl"/>
        </authorList>
    </citation>
    <scope>IDENTIFICATION</scope>
</reference>
<dbReference type="PRINTS" id="PR00791">
    <property type="entry name" value="PEPDIPTASEA"/>
</dbReference>
<dbReference type="ExpressionAtlas" id="J3KTB8">
    <property type="expression patterns" value="baseline and differential"/>
</dbReference>
<dbReference type="Pfam" id="PF01401">
    <property type="entry name" value="Peptidase_M2"/>
    <property type="match status" value="1"/>
</dbReference>
<name>J3KTB8_HUMAN</name>
<comment type="cofactor">
    <cofactor evidence="10">
        <name>Zn(2+)</name>
        <dbReference type="ChEBI" id="CHEBI:29105"/>
    </cofactor>
    <text evidence="10">Binds 1 zinc ion per subunit.</text>
</comment>
<dbReference type="GO" id="GO:0046872">
    <property type="term" value="F:metal ion binding"/>
    <property type="evidence" value="ECO:0007669"/>
    <property type="project" value="UniProtKB-KW"/>
</dbReference>
<comment type="similarity">
    <text evidence="2 9 10">Belongs to the peptidase M2 family.</text>
</comment>
<comment type="caution">
    <text evidence="9">Lacks conserved residue(s) required for the propagation of feature annotation.</text>
</comment>
<evidence type="ECO:0000256" key="1">
    <source>
        <dbReference type="ARBA" id="ARBA00001923"/>
    </source>
</evidence>
<keyword evidence="10" id="KW-0645">Protease</keyword>
<dbReference type="GO" id="GO:0016020">
    <property type="term" value="C:membrane"/>
    <property type="evidence" value="ECO:0007669"/>
    <property type="project" value="InterPro"/>
</dbReference>
<dbReference type="VEuPathDB" id="HostDB:ENSG00000159640"/>
<protein>
    <recommendedName>
        <fullName evidence="10">Angiotensin-converting enzyme</fullName>
        <ecNumber evidence="10">3.4.-.-</ecNumber>
    </recommendedName>
</protein>
<dbReference type="GO" id="GO:0008241">
    <property type="term" value="F:peptidyl-dipeptidase activity"/>
    <property type="evidence" value="ECO:0007669"/>
    <property type="project" value="UniProtKB-EC"/>
</dbReference>
<feature type="non-terminal residue" evidence="11">
    <location>
        <position position="282"/>
    </location>
</feature>
<keyword evidence="5 6" id="KW-0325">Glycoprotein</keyword>
<reference evidence="11 12" key="3">
    <citation type="journal article" date="2006" name="Nature">
        <title>DNA sequence of human chromosome 17 and analysis of rearrangement in the human lineage.</title>
        <authorList>
            <person name="Zody M.C."/>
            <person name="Garber M."/>
            <person name="Adams D.J."/>
            <person name="Sharpe T."/>
            <person name="Harrow J."/>
            <person name="Lupski J.R."/>
            <person name="Nicholson C."/>
            <person name="Searle S.M."/>
            <person name="Wilming L."/>
            <person name="Young S.K."/>
            <person name="Abouelleil A."/>
            <person name="Allen N.R."/>
            <person name="Bi W."/>
            <person name="Bloom T."/>
            <person name="Borowsky M.L."/>
            <person name="Bugalter B.E."/>
            <person name="Butler J."/>
            <person name="Chang J.L."/>
            <person name="Chen C.K."/>
            <person name="Cook A."/>
            <person name="Corum B."/>
            <person name="Cuomo C.A."/>
            <person name="de Jong P.J."/>
            <person name="DeCaprio D."/>
            <person name="Dewar K."/>
            <person name="FitzGerald M."/>
            <person name="Gilbert J."/>
            <person name="Gibson R."/>
            <person name="Gnerre S."/>
            <person name="Goldstein S."/>
            <person name="Grafham D.V."/>
            <person name="Grocock R."/>
            <person name="Hafez N."/>
            <person name="Hagopian D.S."/>
            <person name="Hart E."/>
            <person name="Norman C.H."/>
            <person name="Humphray S."/>
            <person name="Jaffe D.B."/>
            <person name="Jones M."/>
            <person name="Kamal M."/>
            <person name="Khodiyar V.K."/>
            <person name="LaButti K."/>
            <person name="Laird G."/>
            <person name="Lehoczky J."/>
            <person name="Liu X."/>
            <person name="Lokyitsang T."/>
            <person name="Loveland J."/>
            <person name="Lui A."/>
            <person name="Macdonald P."/>
            <person name="Major J.E."/>
            <person name="Matthews L."/>
            <person name="Mauceli E."/>
            <person name="McCarroll S.A."/>
            <person name="Mihalev A.H."/>
            <person name="Mudge J."/>
            <person name="Nguyen C."/>
            <person name="Nicol R."/>
            <person name="O'Leary S.B."/>
            <person name="Osoegawa K."/>
            <person name="Schwartz D.C."/>
            <person name="Shaw-Smith C."/>
            <person name="Stankiewicz P."/>
            <person name="Steward C."/>
            <person name="Swarbreck D."/>
            <person name="Venkataraman V."/>
            <person name="Whittaker C.A."/>
            <person name="Yang X."/>
            <person name="Zimmer A.R."/>
            <person name="Bradley A."/>
            <person name="Hubbard T."/>
            <person name="Birren B.W."/>
            <person name="Rogers J."/>
            <person name="Lander E.S."/>
            <person name="Nusbaum C."/>
        </authorList>
    </citation>
    <scope>NUCLEOTIDE SEQUENCE [LARGE SCALE GENOMIC DNA]</scope>
</reference>
<dbReference type="Bgee" id="ENSG00000159640">
    <property type="expression patterns" value="Expressed in ileal mucosa and 109 other cell types or tissues"/>
</dbReference>
<dbReference type="GeneTree" id="ENSGT00940000162051"/>
<dbReference type="EC" id="3.4.-.-" evidence="10"/>
<keyword evidence="10" id="KW-0121">Carboxypeptidase</keyword>
<dbReference type="MEROPS" id="M02.004"/>
<dbReference type="Ensembl" id="ENST00000582761.1">
    <property type="protein sequence ID" value="ENSP00000462909.1"/>
    <property type="gene ID" value="ENSG00000159640.18"/>
</dbReference>
<keyword evidence="10" id="KW-0482">Metalloprotease</keyword>
<dbReference type="Antibodypedia" id="31288">
    <property type="antibodies" value="914 antibodies from 44 providers"/>
</dbReference>
<dbReference type="GO" id="GO:0004180">
    <property type="term" value="F:carboxypeptidase activity"/>
    <property type="evidence" value="ECO:0007669"/>
    <property type="project" value="UniProtKB-KW"/>
</dbReference>
<evidence type="ECO:0000313" key="11">
    <source>
        <dbReference type="Ensembl" id="ENSP00000462909.1"/>
    </source>
</evidence>
<gene>
    <name evidence="11" type="primary">ACE</name>
</gene>
<dbReference type="SUPFAM" id="SSF55486">
    <property type="entry name" value="Metalloproteases ('zincins'), catalytic domain"/>
    <property type="match status" value="1"/>
</dbReference>
<dbReference type="PANTHER" id="PTHR10514:SF27">
    <property type="entry name" value="ANGIOTENSIN-CONVERTING ENZYME"/>
    <property type="match status" value="1"/>
</dbReference>
<evidence type="ECO:0000256" key="6">
    <source>
        <dbReference type="PIRSR" id="PIRSR601548-10"/>
    </source>
</evidence>
<evidence type="ECO:0000256" key="7">
    <source>
        <dbReference type="PIRSR" id="PIRSR601548-2"/>
    </source>
</evidence>
<feature type="glycosylation site" description="N-linked (GlcNAc...) asparagine; partial" evidence="6">
    <location>
        <position position="16"/>
    </location>
</feature>
<evidence type="ECO:0000256" key="10">
    <source>
        <dbReference type="RuleBase" id="RU361144"/>
    </source>
</evidence>
<dbReference type="GO" id="GO:0006508">
    <property type="term" value="P:proteolysis"/>
    <property type="evidence" value="ECO:0007669"/>
    <property type="project" value="UniProtKB-KW"/>
</dbReference>
<dbReference type="HGNC" id="HGNC:2707">
    <property type="gene designation" value="ACE"/>
</dbReference>
<feature type="disulfide bond" evidence="8">
    <location>
        <begin position="13"/>
        <end position="19"/>
    </location>
</feature>
<evidence type="ECO:0000256" key="5">
    <source>
        <dbReference type="ARBA" id="ARBA00023180"/>
    </source>
</evidence>
<comment type="cofactor">
    <cofactor evidence="1">
        <name>chloride</name>
        <dbReference type="ChEBI" id="CHEBI:17996"/>
    </cofactor>
</comment>
<keyword evidence="10" id="KW-0479">Metal-binding</keyword>
<organism evidence="11 12">
    <name type="scientific">Homo sapiens</name>
    <name type="common">Human</name>
    <dbReference type="NCBI Taxonomy" id="9606"/>
    <lineage>
        <taxon>Eukaryota</taxon>
        <taxon>Metazoa</taxon>
        <taxon>Chordata</taxon>
        <taxon>Craniata</taxon>
        <taxon>Vertebrata</taxon>
        <taxon>Euteleostomi</taxon>
        <taxon>Mammalia</taxon>
        <taxon>Eutheria</taxon>
        <taxon>Euarchontoglires</taxon>
        <taxon>Primates</taxon>
        <taxon>Haplorrhini</taxon>
        <taxon>Catarrhini</taxon>
        <taxon>Hominidae</taxon>
        <taxon>Homo</taxon>
    </lineage>
</organism>
<dbReference type="AlphaFoldDB" id="J3KTB8"/>
<feature type="glycosylation site" description="N-linked (GlcNAc...) asparagine; partial" evidence="6">
    <location>
        <position position="198"/>
    </location>
</feature>
<dbReference type="Proteomes" id="UP000005640">
    <property type="component" value="Chromosome 17"/>
</dbReference>
<evidence type="ECO:0000313" key="12">
    <source>
        <dbReference type="Proteomes" id="UP000005640"/>
    </source>
</evidence>
<dbReference type="CDD" id="cd06461">
    <property type="entry name" value="M2_ACE"/>
    <property type="match status" value="1"/>
</dbReference>
<dbReference type="PROSITE" id="PS52011">
    <property type="entry name" value="PEPTIDASE_M2"/>
    <property type="match status" value="1"/>
</dbReference>
<dbReference type="GO" id="GO:0008237">
    <property type="term" value="F:metallopeptidase activity"/>
    <property type="evidence" value="ECO:0007669"/>
    <property type="project" value="UniProtKB-KW"/>
</dbReference>
<dbReference type="UCSC" id="uc060ioe.1">
    <property type="organism name" value="human"/>
</dbReference>
<dbReference type="InterPro" id="IPR001548">
    <property type="entry name" value="Peptidase_M2"/>
</dbReference>
<keyword evidence="4 8" id="KW-1015">Disulfide bond</keyword>
<evidence type="ECO:0000256" key="4">
    <source>
        <dbReference type="ARBA" id="ARBA00023157"/>
    </source>
</evidence>